<feature type="compositionally biased region" description="Low complexity" evidence="1">
    <location>
        <begin position="663"/>
        <end position="677"/>
    </location>
</feature>
<feature type="compositionally biased region" description="Acidic residues" evidence="1">
    <location>
        <begin position="601"/>
        <end position="612"/>
    </location>
</feature>
<feature type="region of interest" description="Disordered" evidence="1">
    <location>
        <begin position="851"/>
        <end position="910"/>
    </location>
</feature>
<feature type="compositionally biased region" description="Low complexity" evidence="1">
    <location>
        <begin position="952"/>
        <end position="968"/>
    </location>
</feature>
<accession>A0A7R9VWJ5</accession>
<feature type="compositionally biased region" description="Polar residues" evidence="1">
    <location>
        <begin position="617"/>
        <end position="627"/>
    </location>
</feature>
<evidence type="ECO:0000313" key="2">
    <source>
        <dbReference type="EMBL" id="CAD8307664.1"/>
    </source>
</evidence>
<evidence type="ECO:0008006" key="3">
    <source>
        <dbReference type="Google" id="ProtNLM"/>
    </source>
</evidence>
<organism evidence="2">
    <name type="scientific">Chlamydomonas euryale</name>
    <dbReference type="NCBI Taxonomy" id="1486919"/>
    <lineage>
        <taxon>Eukaryota</taxon>
        <taxon>Viridiplantae</taxon>
        <taxon>Chlorophyta</taxon>
        <taxon>core chlorophytes</taxon>
        <taxon>Chlorophyceae</taxon>
        <taxon>CS clade</taxon>
        <taxon>Chlamydomonadales</taxon>
        <taxon>Chlamydomonadaceae</taxon>
        <taxon>Chlamydomonas</taxon>
    </lineage>
</organism>
<feature type="region of interest" description="Disordered" evidence="1">
    <location>
        <begin position="948"/>
        <end position="1005"/>
    </location>
</feature>
<dbReference type="PANTHER" id="PTHR34894:SF5">
    <property type="entry name" value="EF-HAND DOMAIN-CONTAINING PROTEIN"/>
    <property type="match status" value="1"/>
</dbReference>
<dbReference type="PANTHER" id="PTHR34894">
    <property type="entry name" value="SAM-DEPENDENT METHYLTRANSFERASE RSMI, CONSERVED SITE"/>
    <property type="match status" value="1"/>
</dbReference>
<feature type="region of interest" description="Disordered" evidence="1">
    <location>
        <begin position="50"/>
        <end position="93"/>
    </location>
</feature>
<sequence>MADSISLGRRDRLEISRMQQLNDALFPLSESSRVFEDVRAGADTLPPIHLRVGRPCASPKVPAPTSPGNRMSRHESSPHPGRPNQSLNDGVGRLPLRHKAAPHDVFSSISAHPYDIGMGPYGLPASPGRNARLADLTLPGYISNDAVGVLELELESYVASKVSTGLDMSHHAAGHGCLNENSDCPVDPAPPSNRLAVASALSLTTAHMTRPLTAHVASAARGKANMVPRSASPVHAISNSQVGYHAVERHPRRREVQAMNEWLDVTISQAWAAHAAVVGDLAGSAGLRDEAPQSAQQLRQDHANPASLQQATSSALRDSMTLAATVCASGLAQRLSAWCIEEGVLFTRLWNLHTSLMNAEILATSERAKACAATASKLEQKVSRLEPVVDWERESRIQLDSLREELSAERMALQLARSERDALLRENDKIIKHYRHELKTFKQQQRKDAFKLARKVRITQQTLKLVEADRLQLLSAVLYTRSEAITMHEHVCKLHNAVKEGNAAGIPSDVGVDLEMIEQGLNSIVDAVGKLSAANQAAEEQHFVHEEQVTMCAAKDDVDDGLVDEVLAGGDPDNNNKPYDEVGNIYTRDDAVESDSLSDGGGDEDLVDDDETGGGSLTQLQGVPTEDSSNKLVDDEDAATLTATTDPQHTTTYAHGTLEDSSDALPSSAAADNSPLSTFAKSGPDERASVPLVSCGTQTITVLQEQASVQTGEEFLQDCLEKTANRARVHAAKQILTAASSVGVDLGDLPAQLAASGDDDAMVTALEALVSSVDTFRSQAEANASEVAALSKAQEEQAARASVLIQETAAVHEQAAACQQQLDELHSKLKVAGINPDAPVFIQGSSAAVQHMHVAPSEPDVTSLRSDGRPTSSTSPLVEPADFTQPSKTLKKDAVSGSRVDNEQSSAAVSKIDKVEVAAEEKHSKFRQKISPDQVSILTEASSVSKAALRQAASKSPPKRASPSRTSAKTTAIDSASQAPGSSSKPQRHGGPLLHKRPYGAGDGLRRTEQTAGARLHDAIARHSNVRPRTLDWLLKLIDGIYKSKAANDELRVKSGQGPMPLLDFLFQHLAGMYGARELVNQYVAQVIATLNAFKGSEPRLATFQKCLDGVWSPSVLSVYIDGMRKLAEPARLPCIDFPADFSPRRGGEPVADVRKCLWVADKLLFKRHNKTAYAFAAALALKGEPVTDAELSQFFVAPGYYGPDVATMQAYERSRAEFRRVPVHMFLEELCKEYIRCEKVLFDLLPQLFSRWDSDGDGLMKRSDISSMLEHMAQKGTPLQELEAEADAFWTRMVSSDASSADGGNAPAVGDAIAVHSDNVPMPAVMLSCAAFMQAAPQSSTLRAYVRLYKTPPARVRNNFSTEEQVRLLLLVLISRHWSCHGPFLSKHFDGMGSLQAKVREMSDTMVKEQDGMRKALMLHALLKVMINQRLDRLIEQVTPSRNSSSTTSALHPEFESGLLQLTTAVKVLYGERTILVDEIADMQRWECASPAQQDLLQQELRDVMSLYQTMRQRIEGVALTFLGHHRGVRRWLQQWRANARKRSGTQV</sequence>
<reference evidence="2" key="1">
    <citation type="submission" date="2021-01" db="EMBL/GenBank/DDBJ databases">
        <authorList>
            <person name="Corre E."/>
            <person name="Pelletier E."/>
            <person name="Niang G."/>
            <person name="Scheremetjew M."/>
            <person name="Finn R."/>
            <person name="Kale V."/>
            <person name="Holt S."/>
            <person name="Cochrane G."/>
            <person name="Meng A."/>
            <person name="Brown T."/>
            <person name="Cohen L."/>
        </authorList>
    </citation>
    <scope>NUCLEOTIDE SEQUENCE</scope>
    <source>
        <strain evidence="2">CCMP219</strain>
    </source>
</reference>
<gene>
    <name evidence="2" type="ORF">CEUR00632_LOCUS19233</name>
</gene>
<feature type="region of interest" description="Disordered" evidence="1">
    <location>
        <begin position="288"/>
        <end position="312"/>
    </location>
</feature>
<feature type="compositionally biased region" description="Polar residues" evidence="1">
    <location>
        <begin position="969"/>
        <end position="985"/>
    </location>
</feature>
<evidence type="ECO:0000256" key="1">
    <source>
        <dbReference type="SAM" id="MobiDB-lite"/>
    </source>
</evidence>
<feature type="region of interest" description="Disordered" evidence="1">
    <location>
        <begin position="591"/>
        <end position="684"/>
    </location>
</feature>
<dbReference type="EMBL" id="HBEC01041316">
    <property type="protein sequence ID" value="CAD8307664.1"/>
    <property type="molecule type" value="Transcribed_RNA"/>
</dbReference>
<feature type="compositionally biased region" description="Polar residues" evidence="1">
    <location>
        <begin position="863"/>
        <end position="876"/>
    </location>
</feature>
<feature type="region of interest" description="Disordered" evidence="1">
    <location>
        <begin position="563"/>
        <end position="582"/>
    </location>
</feature>
<proteinExistence type="predicted"/>
<protein>
    <recommendedName>
        <fullName evidence="3">EF-hand domain-containing protein</fullName>
    </recommendedName>
</protein>
<name>A0A7R9VWJ5_9CHLO</name>